<proteinExistence type="predicted"/>
<name>A0A9N7V355_PLEPL</name>
<feature type="transmembrane region" description="Helical" evidence="1">
    <location>
        <begin position="124"/>
        <end position="146"/>
    </location>
</feature>
<evidence type="ECO:0000259" key="2">
    <source>
        <dbReference type="PROSITE" id="PS50853"/>
    </source>
</evidence>
<accession>A0A9N7V355</accession>
<dbReference type="EMBL" id="CADEAL010002586">
    <property type="protein sequence ID" value="CAB1441199.1"/>
    <property type="molecule type" value="Genomic_DNA"/>
</dbReference>
<gene>
    <name evidence="3" type="ORF">PLEPLA_LOCUS28982</name>
</gene>
<organism evidence="3 4">
    <name type="scientific">Pleuronectes platessa</name>
    <name type="common">European plaice</name>
    <dbReference type="NCBI Taxonomy" id="8262"/>
    <lineage>
        <taxon>Eukaryota</taxon>
        <taxon>Metazoa</taxon>
        <taxon>Chordata</taxon>
        <taxon>Craniata</taxon>
        <taxon>Vertebrata</taxon>
        <taxon>Euteleostomi</taxon>
        <taxon>Actinopterygii</taxon>
        <taxon>Neopterygii</taxon>
        <taxon>Teleostei</taxon>
        <taxon>Neoteleostei</taxon>
        <taxon>Acanthomorphata</taxon>
        <taxon>Carangaria</taxon>
        <taxon>Pleuronectiformes</taxon>
        <taxon>Pleuronectoidei</taxon>
        <taxon>Pleuronectidae</taxon>
        <taxon>Pleuronectes</taxon>
    </lineage>
</organism>
<dbReference type="InterPro" id="IPR003961">
    <property type="entry name" value="FN3_dom"/>
</dbReference>
<dbReference type="InterPro" id="IPR013783">
    <property type="entry name" value="Ig-like_fold"/>
</dbReference>
<comment type="caution">
    <text evidence="3">The sequence shown here is derived from an EMBL/GenBank/DDBJ whole genome shotgun (WGS) entry which is preliminary data.</text>
</comment>
<dbReference type="SUPFAM" id="SSF49265">
    <property type="entry name" value="Fibronectin type III"/>
    <property type="match status" value="1"/>
</dbReference>
<dbReference type="Proteomes" id="UP001153269">
    <property type="component" value="Unassembled WGS sequence"/>
</dbReference>
<protein>
    <recommendedName>
        <fullName evidence="2">Fibronectin type-III domain-containing protein</fullName>
    </recommendedName>
</protein>
<keyword evidence="4" id="KW-1185">Reference proteome</keyword>
<keyword evidence="1" id="KW-0812">Transmembrane</keyword>
<dbReference type="AlphaFoldDB" id="A0A9N7V355"/>
<sequence length="155" mass="17799">MDYTCWVQPYYQYGQVGNLLSVKQKTEIGVPEDVHNLKLEVKDHNTIIVTCNHSQIFNGPERIFKAQLHDGGSSVERNDETCEFEFKNLKYSTNYTVKVTAVNSLFESNPITKQISTEYVDAGIGFHVFHILLTSGALLLVVYKIYDLRFRKSQE</sequence>
<keyword evidence="1" id="KW-1133">Transmembrane helix</keyword>
<dbReference type="InterPro" id="IPR036116">
    <property type="entry name" value="FN3_sf"/>
</dbReference>
<dbReference type="Pfam" id="PF00041">
    <property type="entry name" value="fn3"/>
    <property type="match status" value="1"/>
</dbReference>
<evidence type="ECO:0000313" key="3">
    <source>
        <dbReference type="EMBL" id="CAB1441199.1"/>
    </source>
</evidence>
<feature type="domain" description="Fibronectin type-III" evidence="2">
    <location>
        <begin position="30"/>
        <end position="123"/>
    </location>
</feature>
<keyword evidence="1" id="KW-0472">Membrane</keyword>
<dbReference type="Gene3D" id="2.60.40.10">
    <property type="entry name" value="Immunoglobulins"/>
    <property type="match status" value="1"/>
</dbReference>
<reference evidence="3" key="1">
    <citation type="submission" date="2020-03" db="EMBL/GenBank/DDBJ databases">
        <authorList>
            <person name="Weist P."/>
        </authorList>
    </citation>
    <scope>NUCLEOTIDE SEQUENCE</scope>
</reference>
<evidence type="ECO:0000313" key="4">
    <source>
        <dbReference type="Proteomes" id="UP001153269"/>
    </source>
</evidence>
<dbReference type="PROSITE" id="PS50853">
    <property type="entry name" value="FN3"/>
    <property type="match status" value="1"/>
</dbReference>
<evidence type="ECO:0000256" key="1">
    <source>
        <dbReference type="SAM" id="Phobius"/>
    </source>
</evidence>
<dbReference type="CDD" id="cd00063">
    <property type="entry name" value="FN3"/>
    <property type="match status" value="1"/>
</dbReference>